<comment type="caution">
    <text evidence="1">The sequence shown here is derived from an EMBL/GenBank/DDBJ whole genome shotgun (WGS) entry which is preliminary data.</text>
</comment>
<reference evidence="1 2" key="2">
    <citation type="submission" date="2008-10" db="EMBL/GenBank/DDBJ databases">
        <authorList>
            <person name="Fulton L."/>
            <person name="Clifton S."/>
            <person name="Fulton B."/>
            <person name="Xu J."/>
            <person name="Minx P."/>
            <person name="Pepin K.H."/>
            <person name="Johnson M."/>
            <person name="Bhonagiri V."/>
            <person name="Nash W.E."/>
            <person name="Mardis E.R."/>
            <person name="Wilson R.K."/>
        </authorList>
    </citation>
    <scope>NUCLEOTIDE SEQUENCE [LARGE SCALE GENOMIC DNA]</scope>
    <source>
        <strain evidence="1 2">DSM 18315</strain>
    </source>
</reference>
<evidence type="ECO:0000313" key="1">
    <source>
        <dbReference type="EMBL" id="EEC98191.1"/>
    </source>
</evidence>
<dbReference type="HOGENOM" id="CLU_2918498_0_0_10"/>
<dbReference type="STRING" id="537006.PRABACTJOHN_00406"/>
<dbReference type="AlphaFoldDB" id="B7B5W2"/>
<name>B7B5W2_9BACT</name>
<sequence length="61" mass="7174">MPDVAKRVQYSSDSGICARIRIIYFIGKKELQDRRFITTPYLLCNFPKYPLVQIETVVHEI</sequence>
<gene>
    <name evidence="1" type="ORF">PRABACTJOHN_00406</name>
</gene>
<proteinExistence type="predicted"/>
<dbReference type="EMBL" id="ABYH01000033">
    <property type="protein sequence ID" value="EEC98191.1"/>
    <property type="molecule type" value="Genomic_DNA"/>
</dbReference>
<accession>B7B5W2</accession>
<evidence type="ECO:0000313" key="2">
    <source>
        <dbReference type="Proteomes" id="UP000005510"/>
    </source>
</evidence>
<organism evidence="1 2">
    <name type="scientific">Parabacteroides johnsonii DSM 18315</name>
    <dbReference type="NCBI Taxonomy" id="537006"/>
    <lineage>
        <taxon>Bacteria</taxon>
        <taxon>Pseudomonadati</taxon>
        <taxon>Bacteroidota</taxon>
        <taxon>Bacteroidia</taxon>
        <taxon>Bacteroidales</taxon>
        <taxon>Tannerellaceae</taxon>
        <taxon>Parabacteroides</taxon>
    </lineage>
</organism>
<protein>
    <submittedName>
        <fullName evidence="1">Uncharacterized protein</fullName>
    </submittedName>
</protein>
<dbReference type="Proteomes" id="UP000005510">
    <property type="component" value="Unassembled WGS sequence"/>
</dbReference>
<reference evidence="1 2" key="1">
    <citation type="submission" date="2008-10" db="EMBL/GenBank/DDBJ databases">
        <title>Draft genome sequence of Parabacteroides johnsonii (DSM 18315).</title>
        <authorList>
            <person name="Sudarsanam P."/>
            <person name="Ley R."/>
            <person name="Guruge J."/>
            <person name="Turnbaugh P.J."/>
            <person name="Mahowald M."/>
            <person name="Liep D."/>
            <person name="Gordon J."/>
        </authorList>
    </citation>
    <scope>NUCLEOTIDE SEQUENCE [LARGE SCALE GENOMIC DNA]</scope>
    <source>
        <strain evidence="1 2">DSM 18315</strain>
    </source>
</reference>